<accession>K2KG00</accession>
<protein>
    <recommendedName>
        <fullName evidence="9">Orotidine 5'-phosphate decarboxylase</fullName>
        <ecNumber evidence="9">4.1.1.23</ecNumber>
    </recommendedName>
    <alternativeName>
        <fullName evidence="9">OMP decarboxylase</fullName>
        <shortName evidence="9">OMPDCase</shortName>
        <shortName evidence="9">OMPdecase</shortName>
    </alternativeName>
</protein>
<evidence type="ECO:0000256" key="7">
    <source>
        <dbReference type="ARBA" id="ARBA00049157"/>
    </source>
</evidence>
<dbReference type="InterPro" id="IPR018089">
    <property type="entry name" value="OMPdecase_AS"/>
</dbReference>
<keyword evidence="4 9" id="KW-0210">Decarboxylase</keyword>
<dbReference type="InterPro" id="IPR014732">
    <property type="entry name" value="OMPdecase"/>
</dbReference>
<evidence type="ECO:0000313" key="15">
    <source>
        <dbReference type="Proteomes" id="UP000014115"/>
    </source>
</evidence>
<evidence type="ECO:0000256" key="10">
    <source>
        <dbReference type="PIRSR" id="PIRSR614732-1"/>
    </source>
</evidence>
<dbReference type="AlphaFoldDB" id="K2KG00"/>
<feature type="binding site" evidence="9 11">
    <location>
        <position position="34"/>
    </location>
    <ligand>
        <name>substrate</name>
    </ligand>
</feature>
<feature type="binding site" evidence="9 11">
    <location>
        <position position="12"/>
    </location>
    <ligand>
        <name>substrate</name>
    </ligand>
</feature>
<reference evidence="14 15" key="1">
    <citation type="journal article" date="2012" name="J. Bacteriol.">
        <title>Genome Sequence of Idiomarina xiamenensis Type Strain 10-D-4.</title>
        <authorList>
            <person name="Lai Q."/>
            <person name="Wang L."/>
            <person name="Wang W."/>
            <person name="Shao Z."/>
        </authorList>
    </citation>
    <scope>NUCLEOTIDE SEQUENCE [LARGE SCALE GENOMIC DNA]</scope>
    <source>
        <strain evidence="14 15">10-D-4</strain>
    </source>
</reference>
<dbReference type="HAMAP" id="MF_01200_B">
    <property type="entry name" value="OMPdecase_type1_B"/>
    <property type="match status" value="1"/>
</dbReference>
<proteinExistence type="inferred from homology"/>
<dbReference type="GO" id="GO:0006207">
    <property type="term" value="P:'de novo' pyrimidine nucleobase biosynthetic process"/>
    <property type="evidence" value="ECO:0007669"/>
    <property type="project" value="InterPro"/>
</dbReference>
<evidence type="ECO:0000256" key="11">
    <source>
        <dbReference type="PIRSR" id="PIRSR614732-2"/>
    </source>
</evidence>
<dbReference type="SUPFAM" id="SSF51366">
    <property type="entry name" value="Ribulose-phoshate binding barrel"/>
    <property type="match status" value="1"/>
</dbReference>
<dbReference type="CDD" id="cd04725">
    <property type="entry name" value="OMP_decarboxylase_like"/>
    <property type="match status" value="1"/>
</dbReference>
<dbReference type="PATRIC" id="fig|740709.3.peg.365"/>
<comment type="subunit">
    <text evidence="3 9">Homodimer.</text>
</comment>
<comment type="pathway">
    <text evidence="2 9 12">Pyrimidine metabolism; UMP biosynthesis via de novo pathway; UMP from orotate: step 2/2.</text>
</comment>
<dbReference type="InterPro" id="IPR001754">
    <property type="entry name" value="OMPdeCOase_dom"/>
</dbReference>
<dbReference type="NCBIfam" id="TIGR01740">
    <property type="entry name" value="pyrF"/>
    <property type="match status" value="1"/>
</dbReference>
<comment type="catalytic activity">
    <reaction evidence="7 9 12">
        <text>orotidine 5'-phosphate + H(+) = UMP + CO2</text>
        <dbReference type="Rhea" id="RHEA:11596"/>
        <dbReference type="ChEBI" id="CHEBI:15378"/>
        <dbReference type="ChEBI" id="CHEBI:16526"/>
        <dbReference type="ChEBI" id="CHEBI:57538"/>
        <dbReference type="ChEBI" id="CHEBI:57865"/>
        <dbReference type="EC" id="4.1.1.23"/>
    </reaction>
</comment>
<dbReference type="InterPro" id="IPR013785">
    <property type="entry name" value="Aldolase_TIM"/>
</dbReference>
<feature type="active site" description="Proton donor" evidence="9">
    <location>
        <position position="63"/>
    </location>
</feature>
<comment type="function">
    <text evidence="1 9">Catalyzes the decarboxylation of orotidine 5'-monophosphate (OMP) to uridine 5'-monophosphate (UMP).</text>
</comment>
<dbReference type="NCBIfam" id="NF001273">
    <property type="entry name" value="PRK00230.1"/>
    <property type="match status" value="1"/>
</dbReference>
<dbReference type="Gene3D" id="3.20.20.70">
    <property type="entry name" value="Aldolase class I"/>
    <property type="match status" value="1"/>
</dbReference>
<gene>
    <name evidence="9" type="primary">pyrF</name>
    <name evidence="14" type="ORF">A10D4_01812</name>
</gene>
<evidence type="ECO:0000256" key="6">
    <source>
        <dbReference type="ARBA" id="ARBA00023239"/>
    </source>
</evidence>
<feature type="binding site" evidence="9 11">
    <location>
        <position position="182"/>
    </location>
    <ligand>
        <name>substrate</name>
    </ligand>
</feature>
<dbReference type="GO" id="GO:0044205">
    <property type="term" value="P:'de novo' UMP biosynthetic process"/>
    <property type="evidence" value="ECO:0007669"/>
    <property type="project" value="UniProtKB-UniRule"/>
</dbReference>
<dbReference type="UniPathway" id="UPA00070">
    <property type="reaction ID" value="UER00120"/>
</dbReference>
<feature type="active site" description="For OMPdecase activity" evidence="10">
    <location>
        <position position="61"/>
    </location>
</feature>
<dbReference type="GO" id="GO:0004590">
    <property type="term" value="F:orotidine-5'-phosphate decarboxylase activity"/>
    <property type="evidence" value="ECO:0007669"/>
    <property type="project" value="UniProtKB-UniRule"/>
</dbReference>
<feature type="binding site" evidence="9 11">
    <location>
        <position position="211"/>
    </location>
    <ligand>
        <name>substrate</name>
    </ligand>
</feature>
<dbReference type="GO" id="GO:0005829">
    <property type="term" value="C:cytosol"/>
    <property type="evidence" value="ECO:0007669"/>
    <property type="project" value="TreeGrafter"/>
</dbReference>
<evidence type="ECO:0000256" key="8">
    <source>
        <dbReference type="ARBA" id="ARBA00061012"/>
    </source>
</evidence>
<evidence type="ECO:0000256" key="9">
    <source>
        <dbReference type="HAMAP-Rule" id="MF_01200"/>
    </source>
</evidence>
<dbReference type="EMBL" id="AMRG01000002">
    <property type="protein sequence ID" value="EKE86938.1"/>
    <property type="molecule type" value="Genomic_DNA"/>
</dbReference>
<feature type="binding site" evidence="9 11">
    <location>
        <position position="212"/>
    </location>
    <ligand>
        <name>substrate</name>
    </ligand>
</feature>
<dbReference type="eggNOG" id="COG0284">
    <property type="taxonomic scope" value="Bacteria"/>
</dbReference>
<dbReference type="STRING" id="740709.A10D4_01812"/>
<dbReference type="PANTHER" id="PTHR32119:SF2">
    <property type="entry name" value="OROTIDINE 5'-PHOSPHATE DECARBOXYLASE"/>
    <property type="match status" value="1"/>
</dbReference>
<comment type="caution">
    <text evidence="14">The sequence shown here is derived from an EMBL/GenBank/DDBJ whole genome shotgun (WGS) entry which is preliminary data.</text>
</comment>
<dbReference type="EC" id="4.1.1.23" evidence="9"/>
<evidence type="ECO:0000256" key="1">
    <source>
        <dbReference type="ARBA" id="ARBA00002356"/>
    </source>
</evidence>
<feature type="active site" description="For OMPdecase activity" evidence="10">
    <location>
        <position position="63"/>
    </location>
</feature>
<keyword evidence="6 9" id="KW-0456">Lyase</keyword>
<feature type="domain" description="Orotidine 5'-phosphate decarboxylase" evidence="13">
    <location>
        <begin position="6"/>
        <end position="227"/>
    </location>
</feature>
<feature type="active site" description="For OMPdecase activity" evidence="10">
    <location>
        <position position="66"/>
    </location>
</feature>
<keyword evidence="5 9" id="KW-0665">Pyrimidine biosynthesis</keyword>
<keyword evidence="15" id="KW-1185">Reference proteome</keyword>
<evidence type="ECO:0000313" key="14">
    <source>
        <dbReference type="EMBL" id="EKE86938.1"/>
    </source>
</evidence>
<feature type="binding site" evidence="9 11">
    <location>
        <position position="191"/>
    </location>
    <ligand>
        <name>substrate</name>
    </ligand>
</feature>
<name>K2KG00_9GAMM</name>
<feature type="binding site" evidence="9 11">
    <location>
        <position position="121"/>
    </location>
    <ligand>
        <name>substrate</name>
    </ligand>
</feature>
<evidence type="ECO:0000256" key="12">
    <source>
        <dbReference type="RuleBase" id="RU000512"/>
    </source>
</evidence>
<dbReference type="Proteomes" id="UP000014115">
    <property type="component" value="Unassembled WGS sequence"/>
</dbReference>
<dbReference type="PROSITE" id="PS00156">
    <property type="entry name" value="OMPDECASE"/>
    <property type="match status" value="1"/>
</dbReference>
<evidence type="ECO:0000256" key="4">
    <source>
        <dbReference type="ARBA" id="ARBA00022793"/>
    </source>
</evidence>
<dbReference type="SMART" id="SM00934">
    <property type="entry name" value="OMPdecase"/>
    <property type="match status" value="1"/>
</dbReference>
<feature type="binding site" evidence="9">
    <location>
        <begin position="61"/>
        <end position="70"/>
    </location>
    <ligand>
        <name>substrate</name>
    </ligand>
</feature>
<evidence type="ECO:0000259" key="13">
    <source>
        <dbReference type="SMART" id="SM00934"/>
    </source>
</evidence>
<dbReference type="RefSeq" id="WP_008487353.1">
    <property type="nucleotide sequence ID" value="NZ_AMRG01000002.1"/>
</dbReference>
<evidence type="ECO:0000256" key="2">
    <source>
        <dbReference type="ARBA" id="ARBA00004861"/>
    </source>
</evidence>
<dbReference type="PANTHER" id="PTHR32119">
    <property type="entry name" value="OROTIDINE 5'-PHOSPHATE DECARBOXYLASE"/>
    <property type="match status" value="1"/>
</dbReference>
<comment type="similarity">
    <text evidence="8 9">Belongs to the OMP decarboxylase family. Type 1 subfamily.</text>
</comment>
<dbReference type="FunFam" id="3.20.20.70:FF:000015">
    <property type="entry name" value="Orotidine 5'-phosphate decarboxylase"/>
    <property type="match status" value="1"/>
</dbReference>
<dbReference type="InterPro" id="IPR011060">
    <property type="entry name" value="RibuloseP-bd_barrel"/>
</dbReference>
<dbReference type="Pfam" id="PF00215">
    <property type="entry name" value="OMPdecase"/>
    <property type="match status" value="1"/>
</dbReference>
<sequence length="235" mass="24876">MTVKPPIFVALDYPNAAAAEALVEQLSPTDTGLKVGKELFTAAGPDFVKGLTKRGFNVFLDLKFHDIPNTVAKAVSAAAELGVGMVNVHASGGRRMMEAARQALSHYGQQAPDLIAVTVLTSMTDDELHEVGVRKPVSEQVSRLAALTADCGLDGVVCSAQEAVMLRQYTHQDFLLVTPGIRPEGTDSGDQRRIMTPVDAIQAGVSYLVIGRPITQAADPAAALASINKEINAVR</sequence>
<organism evidence="14 15">
    <name type="scientific">Idiomarina xiamenensis 10-D-4</name>
    <dbReference type="NCBI Taxonomy" id="740709"/>
    <lineage>
        <taxon>Bacteria</taxon>
        <taxon>Pseudomonadati</taxon>
        <taxon>Pseudomonadota</taxon>
        <taxon>Gammaproteobacteria</taxon>
        <taxon>Alteromonadales</taxon>
        <taxon>Idiomarinaceae</taxon>
        <taxon>Idiomarina</taxon>
    </lineage>
</organism>
<dbReference type="OrthoDB" id="9806203at2"/>
<evidence type="ECO:0000256" key="5">
    <source>
        <dbReference type="ARBA" id="ARBA00022975"/>
    </source>
</evidence>
<dbReference type="InterPro" id="IPR047596">
    <property type="entry name" value="OMPdecase_bac"/>
</dbReference>
<evidence type="ECO:0000256" key="3">
    <source>
        <dbReference type="ARBA" id="ARBA00011738"/>
    </source>
</evidence>